<sequence length="134" mass="15786">MSIDYFCDDFQSIKVDTEVFCIFDQAYKYSTMTLSEFSEIFEHIKSNTLLIDKILEQSLRCDNNDVALFIIKGSGEYMLISALEFCIMNNKLKFFKRCAKEFQLKTCMSKESFTHLYYLTIENNNTKFLSILFS</sequence>
<proteinExistence type="predicted"/>
<protein>
    <submittedName>
        <fullName evidence="1">Uncharacterized protein</fullName>
    </submittedName>
</protein>
<organism evidence="1">
    <name type="scientific">viral metagenome</name>
    <dbReference type="NCBI Taxonomy" id="1070528"/>
    <lineage>
        <taxon>unclassified sequences</taxon>
        <taxon>metagenomes</taxon>
        <taxon>organismal metagenomes</taxon>
    </lineage>
</organism>
<accession>A0A6C0BEI1</accession>
<reference evidence="1" key="1">
    <citation type="journal article" date="2020" name="Nature">
        <title>Giant virus diversity and host interactions through global metagenomics.</title>
        <authorList>
            <person name="Schulz F."/>
            <person name="Roux S."/>
            <person name="Paez-Espino D."/>
            <person name="Jungbluth S."/>
            <person name="Walsh D.A."/>
            <person name="Denef V.J."/>
            <person name="McMahon K.D."/>
            <person name="Konstantinidis K.T."/>
            <person name="Eloe-Fadrosh E.A."/>
            <person name="Kyrpides N.C."/>
            <person name="Woyke T."/>
        </authorList>
    </citation>
    <scope>NUCLEOTIDE SEQUENCE</scope>
    <source>
        <strain evidence="1">GVMAG-M-3300010354-11</strain>
    </source>
</reference>
<dbReference type="EMBL" id="MN739140">
    <property type="protein sequence ID" value="QHS90470.1"/>
    <property type="molecule type" value="Genomic_DNA"/>
</dbReference>
<evidence type="ECO:0000313" key="1">
    <source>
        <dbReference type="EMBL" id="QHS90470.1"/>
    </source>
</evidence>
<dbReference type="AlphaFoldDB" id="A0A6C0BEI1"/>
<name>A0A6C0BEI1_9ZZZZ</name>